<name>A0A1H8E4X7_9RHOB</name>
<dbReference type="SUPFAM" id="SSF55811">
    <property type="entry name" value="Nudix"/>
    <property type="match status" value="1"/>
</dbReference>
<dbReference type="PANTHER" id="PTHR12629">
    <property type="entry name" value="DIPHOSPHOINOSITOL POLYPHOSPHATE PHOSPHOHYDROLASE"/>
    <property type="match status" value="1"/>
</dbReference>
<comment type="cofactor">
    <cofactor evidence="1">
        <name>Mg(2+)</name>
        <dbReference type="ChEBI" id="CHEBI:18420"/>
    </cofactor>
</comment>
<feature type="domain" description="Nudix hydrolase" evidence="5">
    <location>
        <begin position="19"/>
        <end position="151"/>
    </location>
</feature>
<gene>
    <name evidence="6" type="ORF">SAMN05216227_100858</name>
</gene>
<dbReference type="InterPro" id="IPR000086">
    <property type="entry name" value="NUDIX_hydrolase_dom"/>
</dbReference>
<dbReference type="AlphaFoldDB" id="A0A1H8E4X7"/>
<accession>A0A1H8E4X7</accession>
<evidence type="ECO:0000256" key="3">
    <source>
        <dbReference type="ARBA" id="ARBA00022801"/>
    </source>
</evidence>
<evidence type="ECO:0000256" key="4">
    <source>
        <dbReference type="ARBA" id="ARBA00022842"/>
    </source>
</evidence>
<evidence type="ECO:0000259" key="5">
    <source>
        <dbReference type="PROSITE" id="PS51462"/>
    </source>
</evidence>
<sequence>MRAGGDGVMGFISQLFYRPPILQVAALCWRGTGDGVEILLVRSLDSNRWILPKGWPMRGKTLAQAAAIEAWEEAGVEGQISPHSIGIYATQKRRATGIKQACQMHVYALHVSDVVLDFPEADMRKTAWFPLFEALEKLREPDLAAMIAVHLAPDP</sequence>
<evidence type="ECO:0000256" key="2">
    <source>
        <dbReference type="ARBA" id="ARBA00022723"/>
    </source>
</evidence>
<dbReference type="EMBL" id="FOCO01000008">
    <property type="protein sequence ID" value="SEN14505.1"/>
    <property type="molecule type" value="Genomic_DNA"/>
</dbReference>
<dbReference type="GO" id="GO:0005737">
    <property type="term" value="C:cytoplasm"/>
    <property type="evidence" value="ECO:0007669"/>
    <property type="project" value="TreeGrafter"/>
</dbReference>
<dbReference type="Pfam" id="PF00293">
    <property type="entry name" value="NUDIX"/>
    <property type="match status" value="1"/>
</dbReference>
<keyword evidence="7" id="KW-1185">Reference proteome</keyword>
<proteinExistence type="predicted"/>
<dbReference type="CDD" id="cd04666">
    <property type="entry name" value="NUDIX_DIPP2_like_Nudt4"/>
    <property type="match status" value="1"/>
</dbReference>
<keyword evidence="2" id="KW-0479">Metal-binding</keyword>
<evidence type="ECO:0000313" key="7">
    <source>
        <dbReference type="Proteomes" id="UP000183002"/>
    </source>
</evidence>
<dbReference type="InterPro" id="IPR015797">
    <property type="entry name" value="NUDIX_hydrolase-like_dom_sf"/>
</dbReference>
<reference evidence="6 7" key="1">
    <citation type="submission" date="2016-10" db="EMBL/GenBank/DDBJ databases">
        <authorList>
            <person name="de Groot N.N."/>
        </authorList>
    </citation>
    <scope>NUCLEOTIDE SEQUENCE [LARGE SCALE GENOMIC DNA]</scope>
    <source>
        <strain evidence="6 7">CGMCC 1.10836</strain>
    </source>
</reference>
<dbReference type="PROSITE" id="PS51462">
    <property type="entry name" value="NUDIX"/>
    <property type="match status" value="1"/>
</dbReference>
<keyword evidence="4" id="KW-0460">Magnesium</keyword>
<keyword evidence="3" id="KW-0378">Hydrolase</keyword>
<dbReference type="Gene3D" id="3.90.79.10">
    <property type="entry name" value="Nucleoside Triphosphate Pyrophosphohydrolase"/>
    <property type="match status" value="1"/>
</dbReference>
<dbReference type="GO" id="GO:0046872">
    <property type="term" value="F:metal ion binding"/>
    <property type="evidence" value="ECO:0007669"/>
    <property type="project" value="UniProtKB-KW"/>
</dbReference>
<dbReference type="GO" id="GO:0016462">
    <property type="term" value="F:pyrophosphatase activity"/>
    <property type="evidence" value="ECO:0007669"/>
    <property type="project" value="InterPro"/>
</dbReference>
<evidence type="ECO:0000313" key="6">
    <source>
        <dbReference type="EMBL" id="SEN14505.1"/>
    </source>
</evidence>
<dbReference type="Proteomes" id="UP000183002">
    <property type="component" value="Unassembled WGS sequence"/>
</dbReference>
<dbReference type="STRING" id="1077947.SAMN05216227_100858"/>
<evidence type="ECO:0000256" key="1">
    <source>
        <dbReference type="ARBA" id="ARBA00001946"/>
    </source>
</evidence>
<protein>
    <submittedName>
        <fullName evidence="6">8-oxo-dGTP pyrophosphatase MutT, NUDIX family</fullName>
    </submittedName>
</protein>
<dbReference type="InterPro" id="IPR047198">
    <property type="entry name" value="DDP-like_NUDIX"/>
</dbReference>
<dbReference type="RefSeq" id="WP_050520074.1">
    <property type="nucleotide sequence ID" value="NZ_FOCO01000008.1"/>
</dbReference>
<dbReference type="PANTHER" id="PTHR12629:SF0">
    <property type="entry name" value="DIPHOSPHOINOSITOL-POLYPHOSPHATE DIPHOSPHATASE"/>
    <property type="match status" value="1"/>
</dbReference>
<organism evidence="6 7">
    <name type="scientific">Pseudorhodobacter antarcticus</name>
    <dbReference type="NCBI Taxonomy" id="1077947"/>
    <lineage>
        <taxon>Bacteria</taxon>
        <taxon>Pseudomonadati</taxon>
        <taxon>Pseudomonadota</taxon>
        <taxon>Alphaproteobacteria</taxon>
        <taxon>Rhodobacterales</taxon>
        <taxon>Paracoccaceae</taxon>
        <taxon>Pseudorhodobacter</taxon>
    </lineage>
</organism>